<keyword evidence="1" id="KW-0732">Signal</keyword>
<evidence type="ECO:0000313" key="2">
    <source>
        <dbReference type="EMBL" id="MBM7038442.1"/>
    </source>
</evidence>
<feature type="chain" id="PRO_5046819407" evidence="1">
    <location>
        <begin position="18"/>
        <end position="114"/>
    </location>
</feature>
<gene>
    <name evidence="2" type="ORF">JQC93_18840</name>
</gene>
<dbReference type="Proteomes" id="UP000809621">
    <property type="component" value="Unassembled WGS sequence"/>
</dbReference>
<comment type="caution">
    <text evidence="2">The sequence shown here is derived from an EMBL/GenBank/DDBJ whole genome shotgun (WGS) entry which is preliminary data.</text>
</comment>
<proteinExistence type="predicted"/>
<dbReference type="RefSeq" id="WP_205159891.1">
    <property type="nucleotide sequence ID" value="NZ_JAFEUM010000011.1"/>
</dbReference>
<reference evidence="2 3" key="1">
    <citation type="submission" date="2021-02" db="EMBL/GenBank/DDBJ databases">
        <authorList>
            <person name="Park J.-S."/>
        </authorList>
    </citation>
    <scope>NUCLEOTIDE SEQUENCE [LARGE SCALE GENOMIC DNA]</scope>
    <source>
        <strain evidence="2 3">188UL20-2</strain>
    </source>
</reference>
<evidence type="ECO:0000313" key="3">
    <source>
        <dbReference type="Proteomes" id="UP000809621"/>
    </source>
</evidence>
<sequence length="114" mass="11913">MNKLSTMLLCVASWVIASEVAADEWLLIDDVSVVSESNLQALRGGEHVVDINQTLANTELDGESVGNVAMGVSSGDNHIHAGAFGSSQGVTNVIQNSGHNVLIQNATVINLSLE</sequence>
<feature type="signal peptide" evidence="1">
    <location>
        <begin position="1"/>
        <end position="17"/>
    </location>
</feature>
<organism evidence="2 3">
    <name type="scientific">Vibrio ulleungensis</name>
    <dbReference type="NCBI Taxonomy" id="2807619"/>
    <lineage>
        <taxon>Bacteria</taxon>
        <taxon>Pseudomonadati</taxon>
        <taxon>Pseudomonadota</taxon>
        <taxon>Gammaproteobacteria</taxon>
        <taxon>Vibrionales</taxon>
        <taxon>Vibrionaceae</taxon>
        <taxon>Vibrio</taxon>
    </lineage>
</organism>
<protein>
    <submittedName>
        <fullName evidence="2">Carbon storage regulator</fullName>
    </submittedName>
</protein>
<keyword evidence="3" id="KW-1185">Reference proteome</keyword>
<evidence type="ECO:0000256" key="1">
    <source>
        <dbReference type="SAM" id="SignalP"/>
    </source>
</evidence>
<name>A0ABS2HRD1_9VIBR</name>
<dbReference type="EMBL" id="JAFEUM010000011">
    <property type="protein sequence ID" value="MBM7038442.1"/>
    <property type="molecule type" value="Genomic_DNA"/>
</dbReference>
<accession>A0ABS2HRD1</accession>